<dbReference type="Pfam" id="PF01345">
    <property type="entry name" value="DUF11"/>
    <property type="match status" value="1"/>
</dbReference>
<dbReference type="PANTHER" id="PTHR33608">
    <property type="entry name" value="BLL2464 PROTEIN"/>
    <property type="match status" value="1"/>
</dbReference>
<dbReference type="InterPro" id="IPR002881">
    <property type="entry name" value="DUF58"/>
</dbReference>
<dbReference type="PANTHER" id="PTHR33608:SF6">
    <property type="entry name" value="BLL2464 PROTEIN"/>
    <property type="match status" value="1"/>
</dbReference>
<proteinExistence type="predicted"/>
<gene>
    <name evidence="3" type="ORF">GJR99_06250</name>
</gene>
<keyword evidence="4" id="KW-1185">Reference proteome</keyword>
<feature type="domain" description="DUF58" evidence="2">
    <location>
        <begin position="199"/>
        <end position="365"/>
    </location>
</feature>
<dbReference type="Proteomes" id="UP000443423">
    <property type="component" value="Unassembled WGS sequence"/>
</dbReference>
<organism evidence="3 4">
    <name type="scientific">Haloferax marinum</name>
    <dbReference type="NCBI Taxonomy" id="2666143"/>
    <lineage>
        <taxon>Archaea</taxon>
        <taxon>Methanobacteriati</taxon>
        <taxon>Methanobacteriota</taxon>
        <taxon>Stenosarchaea group</taxon>
        <taxon>Halobacteria</taxon>
        <taxon>Halobacteriales</taxon>
        <taxon>Haloferacaceae</taxon>
        <taxon>Haloferax</taxon>
    </lineage>
</organism>
<dbReference type="InterPro" id="IPR013783">
    <property type="entry name" value="Ig-like_fold"/>
</dbReference>
<evidence type="ECO:0000313" key="4">
    <source>
        <dbReference type="Proteomes" id="UP000443423"/>
    </source>
</evidence>
<dbReference type="Gene3D" id="2.60.40.10">
    <property type="entry name" value="Immunoglobulins"/>
    <property type="match status" value="1"/>
</dbReference>
<evidence type="ECO:0000259" key="1">
    <source>
        <dbReference type="Pfam" id="PF01345"/>
    </source>
</evidence>
<dbReference type="EMBL" id="WKJQ01000001">
    <property type="protein sequence ID" value="MRW96177.1"/>
    <property type="molecule type" value="Genomic_DNA"/>
</dbReference>
<dbReference type="AlphaFoldDB" id="A0A6A8G5V3"/>
<dbReference type="InterPro" id="IPR001434">
    <property type="entry name" value="OmcB-like_DUF11"/>
</dbReference>
<evidence type="ECO:0000259" key="2">
    <source>
        <dbReference type="Pfam" id="PF01882"/>
    </source>
</evidence>
<dbReference type="OrthoDB" id="31512at2157"/>
<dbReference type="RefSeq" id="WP_151110341.1">
    <property type="nucleotide sequence ID" value="NZ_WKJQ01000001.1"/>
</dbReference>
<feature type="domain" description="DUF11" evidence="1">
    <location>
        <begin position="56"/>
        <end position="139"/>
    </location>
</feature>
<comment type="caution">
    <text evidence="3">The sequence shown here is derived from an EMBL/GenBank/DDBJ whole genome shotgun (WGS) entry which is preliminary data.</text>
</comment>
<reference evidence="3 4" key="1">
    <citation type="submission" date="2019-11" db="EMBL/GenBank/DDBJ databases">
        <title>Whole genome sequence of Haloferax sp. MBLA0078.</title>
        <authorList>
            <person name="Seo M.-J."/>
            <person name="Cho E.-S."/>
        </authorList>
    </citation>
    <scope>NUCLEOTIDE SEQUENCE [LARGE SCALE GENOMIC DNA]</scope>
    <source>
        <strain evidence="3 4">MBLA0078</strain>
    </source>
</reference>
<protein>
    <submittedName>
        <fullName evidence="3">DUF58 domain-containing protein</fullName>
    </submittedName>
</protein>
<evidence type="ECO:0000313" key="3">
    <source>
        <dbReference type="EMBL" id="MRW96177.1"/>
    </source>
</evidence>
<accession>A0A6A8G5V3</accession>
<name>A0A6A8G5V3_9EURY</name>
<dbReference type="Pfam" id="PF01882">
    <property type="entry name" value="DUF58"/>
    <property type="match status" value="1"/>
</dbReference>
<sequence>MTLGFDTARWTGLEGLVLVAAAVGVFTREPAPLLLAGLGVVFLGYIRIAAVPDVNLAVERELSDTTPDADDDVEVTLTVTNEGTRTLFDLRVVDGVPPALAVSGDPARLGTALRPGATATTTYTVTAIRGEHTWGETVVVARDPSGAVERRETIHTETTMRCEPELAATADLPLRGLTSKYAGRVETDVSGAGLEFASIREYRHGDPIRRIDWNRRARTGELATVQFREERAATVVLVVDTRSDAHVAPESDAETAVERSVDAASIAFSALLDSGDRVGVAGFGPNECWLEPSSGADHRARARRLFATHPAFAPTPPKEAFFPAIAVKRLRRRLSSDAQVIFCSPLTDDYAVSVARRLEAYGHAVTVVSPDPTVTRTIGARLARLERDLRLRELRRSGIRVVDWRAEPLAVALARAESGWSQ</sequence>